<dbReference type="RefSeq" id="WP_379831840.1">
    <property type="nucleotide sequence ID" value="NZ_JBHUHU010000005.1"/>
</dbReference>
<keyword evidence="1" id="KW-0472">Membrane</keyword>
<keyword evidence="1" id="KW-0812">Transmembrane</keyword>
<feature type="transmembrane region" description="Helical" evidence="1">
    <location>
        <begin position="38"/>
        <end position="57"/>
    </location>
</feature>
<dbReference type="Pfam" id="PF16344">
    <property type="entry name" value="FecR_C"/>
    <property type="match status" value="1"/>
</dbReference>
<evidence type="ECO:0000256" key="1">
    <source>
        <dbReference type="SAM" id="Phobius"/>
    </source>
</evidence>
<organism evidence="4 5">
    <name type="scientific">Flagellimonas iocasae</name>
    <dbReference type="NCBI Taxonomy" id="2055905"/>
    <lineage>
        <taxon>Bacteria</taxon>
        <taxon>Pseudomonadati</taxon>
        <taxon>Bacteroidota</taxon>
        <taxon>Flavobacteriia</taxon>
        <taxon>Flavobacteriales</taxon>
        <taxon>Flavobacteriaceae</taxon>
        <taxon>Flagellimonas</taxon>
    </lineage>
</organism>
<keyword evidence="5" id="KW-1185">Reference proteome</keyword>
<dbReference type="InterPro" id="IPR012373">
    <property type="entry name" value="Ferrdict_sens_TM"/>
</dbReference>
<accession>A0ABW4Y0H0</accession>
<dbReference type="Pfam" id="PF04773">
    <property type="entry name" value="FecR"/>
    <property type="match status" value="1"/>
</dbReference>
<proteinExistence type="predicted"/>
<keyword evidence="1" id="KW-1133">Transmembrane helix</keyword>
<dbReference type="Proteomes" id="UP001597342">
    <property type="component" value="Unassembled WGS sequence"/>
</dbReference>
<evidence type="ECO:0000313" key="5">
    <source>
        <dbReference type="Proteomes" id="UP001597342"/>
    </source>
</evidence>
<dbReference type="Gene3D" id="2.60.120.1440">
    <property type="match status" value="1"/>
</dbReference>
<dbReference type="Gene3D" id="3.55.50.30">
    <property type="match status" value="1"/>
</dbReference>
<dbReference type="InterPro" id="IPR032508">
    <property type="entry name" value="FecR_C"/>
</dbReference>
<dbReference type="InterPro" id="IPR006860">
    <property type="entry name" value="FecR"/>
</dbReference>
<protein>
    <submittedName>
        <fullName evidence="4">FecR family protein</fullName>
    </submittedName>
</protein>
<evidence type="ECO:0000259" key="3">
    <source>
        <dbReference type="Pfam" id="PF16344"/>
    </source>
</evidence>
<evidence type="ECO:0000259" key="2">
    <source>
        <dbReference type="Pfam" id="PF04773"/>
    </source>
</evidence>
<name>A0ABW4Y0H0_9FLAO</name>
<gene>
    <name evidence="4" type="ORF">ACFSJE_15815</name>
</gene>
<reference evidence="5" key="1">
    <citation type="journal article" date="2019" name="Int. J. Syst. Evol. Microbiol.">
        <title>The Global Catalogue of Microorganisms (GCM) 10K type strain sequencing project: providing services to taxonomists for standard genome sequencing and annotation.</title>
        <authorList>
            <consortium name="The Broad Institute Genomics Platform"/>
            <consortium name="The Broad Institute Genome Sequencing Center for Infectious Disease"/>
            <person name="Wu L."/>
            <person name="Ma J."/>
        </authorList>
    </citation>
    <scope>NUCLEOTIDE SEQUENCE [LARGE SCALE GENOMIC DNA]</scope>
    <source>
        <strain evidence="5">JCM 3389</strain>
    </source>
</reference>
<dbReference type="EMBL" id="JBHUHU010000005">
    <property type="protein sequence ID" value="MFD2101256.1"/>
    <property type="molecule type" value="Genomic_DNA"/>
</dbReference>
<evidence type="ECO:0000313" key="4">
    <source>
        <dbReference type="EMBL" id="MFD2101256.1"/>
    </source>
</evidence>
<sequence length="350" mass="39704">MTNIPEGQKLGEQEKSLLKKRITKSVQAHIRSRRNIRYAMGMAATFLIGFSVYYGLLTSDDRTAVPMENMVNSNENSEQLDQVRLVLGDDNTIEIPKENPQITYSPTGQEVFLGNETVNQETATSRGIIFNTLMVPYGKRSEIVLSDQSRVWLNSGSKLRFPASFQGDRRTVYLEGEAIFEVAHDKEKPFVVKTGEQEIEVLGTVFNVSNYHDDPEIITVLKSGSIALTDISDGVQNERSIKIAPNTMATFRKGDGTIETGSVNVEPYFSWRDGVFIFHKDPFRKILKKLSRYYNIKIDIKDEELANQTFSGYLDVTEHIEHVIQTINETASSKFTYHLTEDDQLIIIKE</sequence>
<feature type="domain" description="FecR protein" evidence="2">
    <location>
        <begin position="137"/>
        <end position="222"/>
    </location>
</feature>
<dbReference type="PANTHER" id="PTHR30273:SF2">
    <property type="entry name" value="PROTEIN FECR"/>
    <property type="match status" value="1"/>
</dbReference>
<comment type="caution">
    <text evidence="4">The sequence shown here is derived from an EMBL/GenBank/DDBJ whole genome shotgun (WGS) entry which is preliminary data.</text>
</comment>
<dbReference type="PANTHER" id="PTHR30273">
    <property type="entry name" value="PERIPLASMIC SIGNAL SENSOR AND SIGMA FACTOR ACTIVATOR FECR-RELATED"/>
    <property type="match status" value="1"/>
</dbReference>
<feature type="domain" description="Protein FecR C-terminal" evidence="3">
    <location>
        <begin position="276"/>
        <end position="347"/>
    </location>
</feature>